<dbReference type="Pfam" id="PF02338">
    <property type="entry name" value="OTU"/>
    <property type="match status" value="1"/>
</dbReference>
<dbReference type="Proteomes" id="UP000663881">
    <property type="component" value="Unassembled WGS sequence"/>
</dbReference>
<dbReference type="EMBL" id="CAJOAY010002911">
    <property type="protein sequence ID" value="CAF3988612.1"/>
    <property type="molecule type" value="Genomic_DNA"/>
</dbReference>
<dbReference type="Pfam" id="PF02902">
    <property type="entry name" value="Peptidase_C48"/>
    <property type="match status" value="1"/>
</dbReference>
<dbReference type="PROSITE" id="PS50802">
    <property type="entry name" value="OTU"/>
    <property type="match status" value="1"/>
</dbReference>
<feature type="domain" description="OTU" evidence="7">
    <location>
        <begin position="265"/>
        <end position="398"/>
    </location>
</feature>
<dbReference type="SUPFAM" id="SSF54001">
    <property type="entry name" value="Cysteine proteinases"/>
    <property type="match status" value="2"/>
</dbReference>
<dbReference type="InterPro" id="IPR038765">
    <property type="entry name" value="Papain-like_cys_pep_sf"/>
</dbReference>
<dbReference type="PANTHER" id="PTHR12606:SF10">
    <property type="entry name" value="SENTRIN-SPECIFIC PROTEASE 5"/>
    <property type="match status" value="1"/>
</dbReference>
<protein>
    <recommendedName>
        <fullName evidence="11">Ubiquitin-like protease family profile domain-containing protein</fullName>
    </recommendedName>
</protein>
<dbReference type="PROSITE" id="PS50600">
    <property type="entry name" value="ULP_PROTEASE"/>
    <property type="match status" value="1"/>
</dbReference>
<dbReference type="GO" id="GO:0005634">
    <property type="term" value="C:nucleus"/>
    <property type="evidence" value="ECO:0007669"/>
    <property type="project" value="TreeGrafter"/>
</dbReference>
<evidence type="ECO:0000313" key="8">
    <source>
        <dbReference type="EMBL" id="CAF1471630.1"/>
    </source>
</evidence>
<feature type="domain" description="Ubiquitin-like protease family profile" evidence="6">
    <location>
        <begin position="728"/>
        <end position="888"/>
    </location>
</feature>
<organism evidence="8 10">
    <name type="scientific">Adineta steineri</name>
    <dbReference type="NCBI Taxonomy" id="433720"/>
    <lineage>
        <taxon>Eukaryota</taxon>
        <taxon>Metazoa</taxon>
        <taxon>Spiralia</taxon>
        <taxon>Gnathifera</taxon>
        <taxon>Rotifera</taxon>
        <taxon>Eurotatoria</taxon>
        <taxon>Bdelloidea</taxon>
        <taxon>Adinetida</taxon>
        <taxon>Adinetidae</taxon>
        <taxon>Adineta</taxon>
    </lineage>
</organism>
<feature type="region of interest" description="Disordered" evidence="5">
    <location>
        <begin position="466"/>
        <end position="490"/>
    </location>
</feature>
<evidence type="ECO:0000313" key="10">
    <source>
        <dbReference type="Proteomes" id="UP000663891"/>
    </source>
</evidence>
<dbReference type="OrthoDB" id="1939479at2759"/>
<evidence type="ECO:0008006" key="11">
    <source>
        <dbReference type="Google" id="ProtNLM"/>
    </source>
</evidence>
<reference evidence="8" key="1">
    <citation type="submission" date="2021-02" db="EMBL/GenBank/DDBJ databases">
        <authorList>
            <person name="Nowell W R."/>
        </authorList>
    </citation>
    <scope>NUCLEOTIDE SEQUENCE</scope>
</reference>
<evidence type="ECO:0000259" key="6">
    <source>
        <dbReference type="PROSITE" id="PS50600"/>
    </source>
</evidence>
<evidence type="ECO:0000256" key="2">
    <source>
        <dbReference type="ARBA" id="ARBA00022670"/>
    </source>
</evidence>
<dbReference type="GO" id="GO:0016929">
    <property type="term" value="F:deSUMOylase activity"/>
    <property type="evidence" value="ECO:0007669"/>
    <property type="project" value="TreeGrafter"/>
</dbReference>
<proteinExistence type="inferred from homology"/>
<name>A0A815R2D9_9BILA</name>
<keyword evidence="4" id="KW-0788">Thiol protease</keyword>
<evidence type="ECO:0000256" key="5">
    <source>
        <dbReference type="SAM" id="MobiDB-lite"/>
    </source>
</evidence>
<feature type="compositionally biased region" description="Low complexity" evidence="5">
    <location>
        <begin position="481"/>
        <end position="490"/>
    </location>
</feature>
<gene>
    <name evidence="9" type="ORF">OKA104_LOCUS29079</name>
    <name evidence="8" type="ORF">VCS650_LOCUS40648</name>
</gene>
<dbReference type="Gene3D" id="3.90.70.80">
    <property type="match status" value="1"/>
</dbReference>
<dbReference type="Proteomes" id="UP000663891">
    <property type="component" value="Unassembled WGS sequence"/>
</dbReference>
<dbReference type="EMBL" id="CAJNON010001563">
    <property type="protein sequence ID" value="CAF1471630.1"/>
    <property type="molecule type" value="Genomic_DNA"/>
</dbReference>
<keyword evidence="3" id="KW-0378">Hydrolase</keyword>
<dbReference type="AlphaFoldDB" id="A0A815R2D9"/>
<dbReference type="InterPro" id="IPR003323">
    <property type="entry name" value="OTU_dom"/>
</dbReference>
<comment type="caution">
    <text evidence="8">The sequence shown here is derived from an EMBL/GenBank/DDBJ whole genome shotgun (WGS) entry which is preliminary data.</text>
</comment>
<dbReference type="GO" id="GO:0016926">
    <property type="term" value="P:protein desumoylation"/>
    <property type="evidence" value="ECO:0007669"/>
    <property type="project" value="TreeGrafter"/>
</dbReference>
<evidence type="ECO:0000256" key="4">
    <source>
        <dbReference type="ARBA" id="ARBA00022807"/>
    </source>
</evidence>
<evidence type="ECO:0000313" key="9">
    <source>
        <dbReference type="EMBL" id="CAF3988612.1"/>
    </source>
</evidence>
<evidence type="ECO:0000259" key="7">
    <source>
        <dbReference type="PROSITE" id="PS50802"/>
    </source>
</evidence>
<dbReference type="CDD" id="cd22744">
    <property type="entry name" value="OTU"/>
    <property type="match status" value="1"/>
</dbReference>
<evidence type="ECO:0000256" key="1">
    <source>
        <dbReference type="ARBA" id="ARBA00005234"/>
    </source>
</evidence>
<dbReference type="Gene3D" id="3.40.395.10">
    <property type="entry name" value="Adenoviral Proteinase, Chain A"/>
    <property type="match status" value="1"/>
</dbReference>
<dbReference type="PANTHER" id="PTHR12606">
    <property type="entry name" value="SENTRIN/SUMO-SPECIFIC PROTEASE"/>
    <property type="match status" value="1"/>
</dbReference>
<sequence>MSKMTQISTDCDEQMDQDVERITTVTNTSELQNSLWIGKFCHPPFGFTFVQYIDFILLHMGRDFVREGVRAMMAQVSSSIGENITDFQMELNYLQVFANKYNLLLSILIFDQDRKEIKTINGATDSREQPRCTFIVLGKDRRHYFPLSIMNKNNRECTLFDRNDDYLSARWKEFIQCFNQSEFMNSEQVSILASNNIDSSVFNTEKTFVDGMEMQDPVGEIVAAPEELVMLVDSSIDSDMLLSDCSNDPILHTNIPRKTEETYKFCVRDVEKDGSCLFRSVGLALGMEEISNDDLRSAVIDQIHQSKELKDAIRNVNPNVTCDQYCDMIKKSTTWGDEIEIRAMALLYKKIICVVDVTDDSGDISAAFYPYGVDLPNMTQCFYLRYIGKSHYDLLYLKKKDDTNYKETIFGREDTDIQELLRIYIQDEIKASNYDILRLDNCTNELNERRSNVNCTTNNLILPNSIPRKSLKRKREESRKSSNSTNNSTTMNVAYYRGNATPIEFRYKAPKIIIDPQEKQRGRQIKELLSACLQGAQGEKRRHKPMKLNIDEIPKDEQVYLGIEVLTHDNQAHPSRIILPMDTELDIPDNEVFSKNTANKLDYIKFNDKNLTCHFDPDTKCIYWKVDKPGSLDISIRMVKLYQSEDNGINKNLIRKKKLYLSKLAFWMCKLENGGYVDISATTLSNTIQEPSTKNEIDEINGELVTDEKQLPESISHKCESFEPNSNQFITQKDIDTLDDSNWLNDEIINNYFALVAHESGHDGYPRVYAFNSFFYEKLKKDKPEHSSWSGYMDTIDFFNYHIVLIPIHLENHWTLATIDFSCRCISYYDSLGGKNDKCLDLIHNFVEHMYAMKKLLANWIVGYWKSVPQQKNTNDCGVFICQFAKYLARRWLIDFTQEDMSRFRQQMINEITSKKLIVQYPWFTIMPIPRSM</sequence>
<comment type="similarity">
    <text evidence="1">Belongs to the peptidase C48 family.</text>
</comment>
<keyword evidence="2" id="KW-0645">Protease</keyword>
<dbReference type="InterPro" id="IPR003653">
    <property type="entry name" value="Peptidase_C48_C"/>
</dbReference>
<accession>A0A815R2D9</accession>
<evidence type="ECO:0000256" key="3">
    <source>
        <dbReference type="ARBA" id="ARBA00022801"/>
    </source>
</evidence>
<dbReference type="GO" id="GO:0006508">
    <property type="term" value="P:proteolysis"/>
    <property type="evidence" value="ECO:0007669"/>
    <property type="project" value="UniProtKB-KW"/>
</dbReference>